<keyword evidence="4" id="KW-0676">Redox-active center</keyword>
<dbReference type="GO" id="GO:0030313">
    <property type="term" value="C:cell envelope"/>
    <property type="evidence" value="ECO:0007669"/>
    <property type="project" value="UniProtKB-SubCell"/>
</dbReference>
<dbReference type="InterPro" id="IPR013740">
    <property type="entry name" value="Redoxin"/>
</dbReference>
<reference evidence="6" key="1">
    <citation type="submission" date="2020-02" db="EMBL/GenBank/DDBJ databases">
        <authorList>
            <person name="Meier V. D."/>
        </authorList>
    </citation>
    <scope>NUCLEOTIDE SEQUENCE</scope>
    <source>
        <strain evidence="6">AVDCRST_MAG39</strain>
    </source>
</reference>
<protein>
    <submittedName>
        <fullName evidence="6">Cytochrome c-type biogenesis protein CcmG/DsbE, thiol:disulfide oxidoreductase</fullName>
    </submittedName>
</protein>
<name>A0A6J4TEZ3_9SPHN</name>
<dbReference type="PANTHER" id="PTHR42852:SF6">
    <property type="entry name" value="THIOL:DISULFIDE INTERCHANGE PROTEIN DSBE"/>
    <property type="match status" value="1"/>
</dbReference>
<dbReference type="PANTHER" id="PTHR42852">
    <property type="entry name" value="THIOL:DISULFIDE INTERCHANGE PROTEIN DSBE"/>
    <property type="match status" value="1"/>
</dbReference>
<dbReference type="GO" id="GO:0016491">
    <property type="term" value="F:oxidoreductase activity"/>
    <property type="evidence" value="ECO:0007669"/>
    <property type="project" value="InterPro"/>
</dbReference>
<feature type="domain" description="Thioredoxin" evidence="5">
    <location>
        <begin position="35"/>
        <end position="170"/>
    </location>
</feature>
<evidence type="ECO:0000259" key="5">
    <source>
        <dbReference type="PROSITE" id="PS51352"/>
    </source>
</evidence>
<keyword evidence="3" id="KW-1015">Disulfide bond</keyword>
<evidence type="ECO:0000256" key="1">
    <source>
        <dbReference type="ARBA" id="ARBA00004196"/>
    </source>
</evidence>
<dbReference type="Pfam" id="PF08534">
    <property type="entry name" value="Redoxin"/>
    <property type="match status" value="1"/>
</dbReference>
<dbReference type="SUPFAM" id="SSF52833">
    <property type="entry name" value="Thioredoxin-like"/>
    <property type="match status" value="1"/>
</dbReference>
<organism evidence="6">
    <name type="scientific">uncultured Sphingomonadaceae bacterium</name>
    <dbReference type="NCBI Taxonomy" id="169976"/>
    <lineage>
        <taxon>Bacteria</taxon>
        <taxon>Pseudomonadati</taxon>
        <taxon>Pseudomonadota</taxon>
        <taxon>Alphaproteobacteria</taxon>
        <taxon>Sphingomonadales</taxon>
        <taxon>Sphingomonadaceae</taxon>
        <taxon>environmental samples</taxon>
    </lineage>
</organism>
<dbReference type="Gene3D" id="3.40.30.10">
    <property type="entry name" value="Glutaredoxin"/>
    <property type="match status" value="1"/>
</dbReference>
<evidence type="ECO:0000256" key="3">
    <source>
        <dbReference type="ARBA" id="ARBA00023157"/>
    </source>
</evidence>
<gene>
    <name evidence="6" type="ORF">AVDCRST_MAG39-2800</name>
</gene>
<evidence type="ECO:0000256" key="4">
    <source>
        <dbReference type="ARBA" id="ARBA00023284"/>
    </source>
</evidence>
<dbReference type="InterPro" id="IPR013766">
    <property type="entry name" value="Thioredoxin_domain"/>
</dbReference>
<dbReference type="AlphaFoldDB" id="A0A6J4TEZ3"/>
<dbReference type="EMBL" id="CADCVW010000106">
    <property type="protein sequence ID" value="CAA9521703.1"/>
    <property type="molecule type" value="Genomic_DNA"/>
</dbReference>
<comment type="subcellular location">
    <subcellularLocation>
        <location evidence="1">Cell envelope</location>
    </subcellularLocation>
</comment>
<dbReference type="PROSITE" id="PS51352">
    <property type="entry name" value="THIOREDOXIN_2"/>
    <property type="match status" value="1"/>
</dbReference>
<evidence type="ECO:0000256" key="2">
    <source>
        <dbReference type="ARBA" id="ARBA00022748"/>
    </source>
</evidence>
<dbReference type="InterPro" id="IPR050553">
    <property type="entry name" value="Thioredoxin_ResA/DsbE_sf"/>
</dbReference>
<dbReference type="GO" id="GO:0017004">
    <property type="term" value="P:cytochrome complex assembly"/>
    <property type="evidence" value="ECO:0007669"/>
    <property type="project" value="UniProtKB-KW"/>
</dbReference>
<keyword evidence="2" id="KW-0201">Cytochrome c-type biogenesis</keyword>
<evidence type="ECO:0000313" key="6">
    <source>
        <dbReference type="EMBL" id="CAA9521703.1"/>
    </source>
</evidence>
<accession>A0A6J4TEZ3</accession>
<sequence>MRRWLLWAPLALFAIFVGVAMMGLRREPATLTPSRLVGQPMPAFSLPPMLPSRPGTSGGGQGPRLVNLFGSWCVPCIAEAPQLLQLREAGLTIDAVAIRDRPEDVRRFLAEHGDPFRFIGSDPISHVQVTLGSSGVPETFLVDGAGLIRAHHVGPILPEHVPDLVSQARALQ</sequence>
<dbReference type="InterPro" id="IPR036249">
    <property type="entry name" value="Thioredoxin-like_sf"/>
</dbReference>
<proteinExistence type="predicted"/>